<proteinExistence type="predicted"/>
<evidence type="ECO:0000313" key="2">
    <source>
        <dbReference type="Proteomes" id="UP001056120"/>
    </source>
</evidence>
<reference evidence="2" key="1">
    <citation type="journal article" date="2022" name="Mol. Ecol. Resour.">
        <title>The genomes of chicory, endive, great burdock and yacon provide insights into Asteraceae palaeo-polyploidization history and plant inulin production.</title>
        <authorList>
            <person name="Fan W."/>
            <person name="Wang S."/>
            <person name="Wang H."/>
            <person name="Wang A."/>
            <person name="Jiang F."/>
            <person name="Liu H."/>
            <person name="Zhao H."/>
            <person name="Xu D."/>
            <person name="Zhang Y."/>
        </authorList>
    </citation>
    <scope>NUCLEOTIDE SEQUENCE [LARGE SCALE GENOMIC DNA]</scope>
    <source>
        <strain evidence="2">cv. Yunnan</strain>
    </source>
</reference>
<accession>A0ACB9HQV2</accession>
<organism evidence="1 2">
    <name type="scientific">Smallanthus sonchifolius</name>
    <dbReference type="NCBI Taxonomy" id="185202"/>
    <lineage>
        <taxon>Eukaryota</taxon>
        <taxon>Viridiplantae</taxon>
        <taxon>Streptophyta</taxon>
        <taxon>Embryophyta</taxon>
        <taxon>Tracheophyta</taxon>
        <taxon>Spermatophyta</taxon>
        <taxon>Magnoliopsida</taxon>
        <taxon>eudicotyledons</taxon>
        <taxon>Gunneridae</taxon>
        <taxon>Pentapetalae</taxon>
        <taxon>asterids</taxon>
        <taxon>campanulids</taxon>
        <taxon>Asterales</taxon>
        <taxon>Asteraceae</taxon>
        <taxon>Asteroideae</taxon>
        <taxon>Heliantheae alliance</taxon>
        <taxon>Millerieae</taxon>
        <taxon>Smallanthus</taxon>
    </lineage>
</organism>
<keyword evidence="2" id="KW-1185">Reference proteome</keyword>
<gene>
    <name evidence="1" type="ORF">L1987_32895</name>
</gene>
<comment type="caution">
    <text evidence="1">The sequence shown here is derived from an EMBL/GenBank/DDBJ whole genome shotgun (WGS) entry which is preliminary data.</text>
</comment>
<dbReference type="Proteomes" id="UP001056120">
    <property type="component" value="Linkage Group LG11"/>
</dbReference>
<evidence type="ECO:0000313" key="1">
    <source>
        <dbReference type="EMBL" id="KAI3797635.1"/>
    </source>
</evidence>
<sequence length="105" mass="11618">MEKDIDYIVSFRRPSIDPPFVAGSSSVAEANDVAHNSVSNFDTDAEEDIEQNIPTDDDVEDERSSPTLSLATFDYHLLIETLPSLETSLHHGSRIHLHSLASSLH</sequence>
<name>A0ACB9HQV2_9ASTR</name>
<reference evidence="1 2" key="2">
    <citation type="journal article" date="2022" name="Mol. Ecol. Resour.">
        <title>The genomes of chicory, endive, great burdock and yacon provide insights into Asteraceae paleo-polyploidization history and plant inulin production.</title>
        <authorList>
            <person name="Fan W."/>
            <person name="Wang S."/>
            <person name="Wang H."/>
            <person name="Wang A."/>
            <person name="Jiang F."/>
            <person name="Liu H."/>
            <person name="Zhao H."/>
            <person name="Xu D."/>
            <person name="Zhang Y."/>
        </authorList>
    </citation>
    <scope>NUCLEOTIDE SEQUENCE [LARGE SCALE GENOMIC DNA]</scope>
    <source>
        <strain evidence="2">cv. Yunnan</strain>
        <tissue evidence="1">Leaves</tissue>
    </source>
</reference>
<protein>
    <submittedName>
        <fullName evidence="1">Uncharacterized protein</fullName>
    </submittedName>
</protein>
<dbReference type="EMBL" id="CM042028">
    <property type="protein sequence ID" value="KAI3797635.1"/>
    <property type="molecule type" value="Genomic_DNA"/>
</dbReference>